<evidence type="ECO:0000256" key="7">
    <source>
        <dbReference type="ARBA" id="ARBA00023136"/>
    </source>
</evidence>
<dbReference type="InterPro" id="IPR015683">
    <property type="entry name" value="Ionotropic_Glu_rcpt"/>
</dbReference>
<dbReference type="Pfam" id="PF10613">
    <property type="entry name" value="Lig_chan-Glu_bd"/>
    <property type="match status" value="1"/>
</dbReference>
<keyword evidence="11" id="KW-1071">Ligand-gated ion channel</keyword>
<keyword evidence="2" id="KW-0813">Transport</keyword>
<evidence type="ECO:0000256" key="11">
    <source>
        <dbReference type="ARBA" id="ARBA00023286"/>
    </source>
</evidence>
<dbReference type="OrthoDB" id="6475849at2759"/>
<keyword evidence="12" id="KW-0407">Ion channel</keyword>
<comment type="caution">
    <text evidence="17">The sequence shown here is derived from an EMBL/GenBank/DDBJ whole genome shotgun (WGS) entry which is preliminary data.</text>
</comment>
<evidence type="ECO:0000256" key="3">
    <source>
        <dbReference type="ARBA" id="ARBA00022692"/>
    </source>
</evidence>
<dbReference type="SUPFAM" id="SSF53822">
    <property type="entry name" value="Periplasmic binding protein-like I"/>
    <property type="match status" value="1"/>
</dbReference>
<reference evidence="18" key="1">
    <citation type="journal article" date="2017" name="bioRxiv">
        <title>Comparative analysis of the genomes of Stylophora pistillata and Acropora digitifera provides evidence for extensive differences between species of corals.</title>
        <authorList>
            <person name="Voolstra C.R."/>
            <person name="Li Y."/>
            <person name="Liew Y.J."/>
            <person name="Baumgarten S."/>
            <person name="Zoccola D."/>
            <person name="Flot J.-F."/>
            <person name="Tambutte S."/>
            <person name="Allemand D."/>
            <person name="Aranda M."/>
        </authorList>
    </citation>
    <scope>NUCLEOTIDE SEQUENCE [LARGE SCALE GENOMIC DNA]</scope>
</reference>
<evidence type="ECO:0000256" key="8">
    <source>
        <dbReference type="ARBA" id="ARBA00023170"/>
    </source>
</evidence>
<keyword evidence="18" id="KW-1185">Reference proteome</keyword>
<evidence type="ECO:0000256" key="10">
    <source>
        <dbReference type="ARBA" id="ARBA00023257"/>
    </source>
</evidence>
<dbReference type="Proteomes" id="UP000225706">
    <property type="component" value="Unassembled WGS sequence"/>
</dbReference>
<evidence type="ECO:0000256" key="12">
    <source>
        <dbReference type="ARBA" id="ARBA00023303"/>
    </source>
</evidence>
<evidence type="ECO:0000313" key="18">
    <source>
        <dbReference type="Proteomes" id="UP000225706"/>
    </source>
</evidence>
<dbReference type="InterPro" id="IPR001320">
    <property type="entry name" value="Iontro_rcpt_C"/>
</dbReference>
<keyword evidence="5" id="KW-0770">Synapse</keyword>
<evidence type="ECO:0000256" key="13">
    <source>
        <dbReference type="ARBA" id="ARBA00034100"/>
    </source>
</evidence>
<comment type="subcellular location">
    <subcellularLocation>
        <location evidence="1">Membrane</location>
        <topology evidence="1">Multi-pass membrane protein</topology>
    </subcellularLocation>
    <subcellularLocation>
        <location evidence="13">Postsynaptic cell membrane</location>
    </subcellularLocation>
</comment>
<dbReference type="Pfam" id="PF00060">
    <property type="entry name" value="Lig_chan"/>
    <property type="match status" value="1"/>
</dbReference>
<dbReference type="InterPro" id="IPR001828">
    <property type="entry name" value="ANF_lig-bd_rcpt"/>
</dbReference>
<dbReference type="InterPro" id="IPR028082">
    <property type="entry name" value="Peripla_BP_I"/>
</dbReference>
<protein>
    <submittedName>
        <fullName evidence="17">Glutamate receptor 4</fullName>
    </submittedName>
</protein>
<dbReference type="FunFam" id="3.40.190.10:FF:000024">
    <property type="entry name" value="Glutamate receptor, ionotropic, delta 1"/>
    <property type="match status" value="1"/>
</dbReference>
<feature type="domain" description="Ionotropic glutamate receptor C-terminal" evidence="15">
    <location>
        <begin position="363"/>
        <end position="555"/>
    </location>
</feature>
<keyword evidence="6" id="KW-0406">Ion transport</keyword>
<evidence type="ECO:0000256" key="2">
    <source>
        <dbReference type="ARBA" id="ARBA00022448"/>
    </source>
</evidence>
<feature type="domain" description="Ionotropic glutamate receptor L-glutamate and glycine-binding" evidence="16">
    <location>
        <begin position="369"/>
        <end position="430"/>
    </location>
</feature>
<dbReference type="PANTHER" id="PTHR18966">
    <property type="entry name" value="IONOTROPIC GLUTAMATE RECEPTOR"/>
    <property type="match status" value="1"/>
</dbReference>
<evidence type="ECO:0000256" key="1">
    <source>
        <dbReference type="ARBA" id="ARBA00004141"/>
    </source>
</evidence>
<dbReference type="GO" id="GO:0015276">
    <property type="term" value="F:ligand-gated monoatomic ion channel activity"/>
    <property type="evidence" value="ECO:0007669"/>
    <property type="project" value="InterPro"/>
</dbReference>
<name>A0A2B4SPI5_STYPI</name>
<dbReference type="EMBL" id="LSMT01000052">
    <property type="protein sequence ID" value="PFX30305.1"/>
    <property type="molecule type" value="Genomic_DNA"/>
</dbReference>
<dbReference type="Pfam" id="PF01094">
    <property type="entry name" value="ANF_receptor"/>
    <property type="match status" value="1"/>
</dbReference>
<keyword evidence="7 14" id="KW-0472">Membrane</keyword>
<gene>
    <name evidence="17" type="primary">GRIA4</name>
    <name evidence="17" type="ORF">AWC38_SpisGene4916</name>
</gene>
<evidence type="ECO:0000259" key="15">
    <source>
        <dbReference type="SMART" id="SM00079"/>
    </source>
</evidence>
<dbReference type="SMART" id="SM00918">
    <property type="entry name" value="Lig_chan-Glu_bd"/>
    <property type="match status" value="1"/>
</dbReference>
<evidence type="ECO:0000256" key="14">
    <source>
        <dbReference type="SAM" id="Phobius"/>
    </source>
</evidence>
<evidence type="ECO:0000313" key="17">
    <source>
        <dbReference type="EMBL" id="PFX30305.1"/>
    </source>
</evidence>
<dbReference type="Gene3D" id="3.40.50.2300">
    <property type="match status" value="3"/>
</dbReference>
<dbReference type="SMART" id="SM00079">
    <property type="entry name" value="PBPe"/>
    <property type="match status" value="1"/>
</dbReference>
<dbReference type="Gene3D" id="1.10.287.70">
    <property type="match status" value="1"/>
</dbReference>
<accession>A0A2B4SPI5</accession>
<proteinExistence type="predicted"/>
<sequence length="556" mass="62601">MVHAIERLSEVQKHSINLETIIQRFAPHVVEFGHVFLVVIVKLTWKQLFSFYGSSMGKPTLFFELALIMFLLKRINATDRVLTCGFINGLTAEFDAVNSVFSHVSSSGIISVVLKEFNNSEAVNLFSHASNVIALIEGSAATTPTCALSTVTGIPLIRLHGNNRRLNQCDQAILMSAGYKDYAHATIDILNTFAWKNIVVVYEESRVHEAGYLHAVSQKSQLKFDLVQFSEHGKIEERTEPADRAMEQVQKFDAQVIVLYMENKNIKLMLQKAKKLNSERRPLPYPQELVAVGYDAVQIIQKAGNSEPCLSINGSVFGSKDANAMLTCIRKVILHGVTGLLQFNENGERVGVQLEILNLRNNSFKKDAPFAMKRRKEDGEVFYEGYCIDLLIELAGKLKFTYELYTSPDGKYGAENENGTWNGVINEILNERADMAIPALTITERREKVVDFSFPFMHFTTDILLRKPSFKEKIDLSQFMAPFDNQVWFATSATLIIISVAVFVLNFYSPYGYKDDNDRGTSKEFSFFNSVWFALACMLQQGGDNTPKSLSGEVYQ</sequence>
<dbReference type="InterPro" id="IPR019594">
    <property type="entry name" value="Glu/Gly-bd"/>
</dbReference>
<keyword evidence="9" id="KW-0325">Glycoprotein</keyword>
<keyword evidence="8 17" id="KW-0675">Receptor</keyword>
<dbReference type="SUPFAM" id="SSF53850">
    <property type="entry name" value="Periplasmic binding protein-like II"/>
    <property type="match status" value="1"/>
</dbReference>
<evidence type="ECO:0000256" key="4">
    <source>
        <dbReference type="ARBA" id="ARBA00022989"/>
    </source>
</evidence>
<keyword evidence="4 14" id="KW-1133">Transmembrane helix</keyword>
<dbReference type="GO" id="GO:0045211">
    <property type="term" value="C:postsynaptic membrane"/>
    <property type="evidence" value="ECO:0007669"/>
    <property type="project" value="UniProtKB-SubCell"/>
</dbReference>
<feature type="transmembrane region" description="Helical" evidence="14">
    <location>
        <begin position="487"/>
        <end position="508"/>
    </location>
</feature>
<evidence type="ECO:0000256" key="6">
    <source>
        <dbReference type="ARBA" id="ARBA00023065"/>
    </source>
</evidence>
<dbReference type="Gene3D" id="3.40.190.10">
    <property type="entry name" value="Periplasmic binding protein-like II"/>
    <property type="match status" value="1"/>
</dbReference>
<evidence type="ECO:0000256" key="9">
    <source>
        <dbReference type="ARBA" id="ARBA00023180"/>
    </source>
</evidence>
<keyword evidence="3 14" id="KW-0812">Transmembrane</keyword>
<keyword evidence="10" id="KW-0628">Postsynaptic cell membrane</keyword>
<evidence type="ECO:0000259" key="16">
    <source>
        <dbReference type="SMART" id="SM00918"/>
    </source>
</evidence>
<dbReference type="AlphaFoldDB" id="A0A2B4SPI5"/>
<evidence type="ECO:0000256" key="5">
    <source>
        <dbReference type="ARBA" id="ARBA00023018"/>
    </source>
</evidence>
<organism evidence="17 18">
    <name type="scientific">Stylophora pistillata</name>
    <name type="common">Smooth cauliflower coral</name>
    <dbReference type="NCBI Taxonomy" id="50429"/>
    <lineage>
        <taxon>Eukaryota</taxon>
        <taxon>Metazoa</taxon>
        <taxon>Cnidaria</taxon>
        <taxon>Anthozoa</taxon>
        <taxon>Hexacorallia</taxon>
        <taxon>Scleractinia</taxon>
        <taxon>Astrocoeniina</taxon>
        <taxon>Pocilloporidae</taxon>
        <taxon>Stylophora</taxon>
    </lineage>
</organism>
<dbReference type="STRING" id="50429.A0A2B4SPI5"/>